<feature type="compositionally biased region" description="Basic and acidic residues" evidence="1">
    <location>
        <begin position="432"/>
        <end position="451"/>
    </location>
</feature>
<keyword evidence="3" id="KW-1185">Reference proteome</keyword>
<gene>
    <name evidence="2" type="ORF">BC938DRAFT_484157</name>
</gene>
<feature type="region of interest" description="Disordered" evidence="1">
    <location>
        <begin position="43"/>
        <end position="156"/>
    </location>
</feature>
<feature type="non-terminal residue" evidence="2">
    <location>
        <position position="1"/>
    </location>
</feature>
<feature type="compositionally biased region" description="Gly residues" evidence="1">
    <location>
        <begin position="88"/>
        <end position="99"/>
    </location>
</feature>
<evidence type="ECO:0000313" key="2">
    <source>
        <dbReference type="EMBL" id="RUS33742.1"/>
    </source>
</evidence>
<name>A0A433QVB8_9FUNG</name>
<feature type="compositionally biased region" description="Polar residues" evidence="1">
    <location>
        <begin position="131"/>
        <end position="144"/>
    </location>
</feature>
<feature type="region of interest" description="Disordered" evidence="1">
    <location>
        <begin position="432"/>
        <end position="504"/>
    </location>
</feature>
<evidence type="ECO:0000256" key="1">
    <source>
        <dbReference type="SAM" id="MobiDB-lite"/>
    </source>
</evidence>
<organism evidence="2 3">
    <name type="scientific">Jimgerdemannia flammicorona</name>
    <dbReference type="NCBI Taxonomy" id="994334"/>
    <lineage>
        <taxon>Eukaryota</taxon>
        <taxon>Fungi</taxon>
        <taxon>Fungi incertae sedis</taxon>
        <taxon>Mucoromycota</taxon>
        <taxon>Mucoromycotina</taxon>
        <taxon>Endogonomycetes</taxon>
        <taxon>Endogonales</taxon>
        <taxon>Endogonaceae</taxon>
        <taxon>Jimgerdemannia</taxon>
    </lineage>
</organism>
<proteinExistence type="predicted"/>
<dbReference type="EMBL" id="RBNJ01000974">
    <property type="protein sequence ID" value="RUS33742.1"/>
    <property type="molecule type" value="Genomic_DNA"/>
</dbReference>
<comment type="caution">
    <text evidence="2">The sequence shown here is derived from an EMBL/GenBank/DDBJ whole genome shotgun (WGS) entry which is preliminary data.</text>
</comment>
<evidence type="ECO:0000313" key="3">
    <source>
        <dbReference type="Proteomes" id="UP000274822"/>
    </source>
</evidence>
<sequence>PWLANRDFDFDDSQDTQFSQPHVPNISDRLFDFQSPLNRLAAQGNGETKQQHGNAGKMVAEEKENDNPTLAGSDDCDMARSSSFQGNSGSGGSGGGGENGIRKPLSPMKDNSSISSSTSSVGEKDGAGKTLESQVAPNSYQTPNSTPPVHPNPSRYLYTYLSRPTIFPHPASTATTITKPLTSDPLTPTSTSTSTPTLDLRRLSLHIGDVERVLEGFAARAGTCSESLGRAVNGLEEARERVAKETETMRVLCEDGRVERAVEGAASKILVPTLVTLCDTLLTAISDGQETGWARTQSALRDVQARRTEEDRQQRAADEAAQAEVASRVQVVAREVEAQRKMLEKVVETEILAELASHRPLLHSDLCSSSIDARFDALERLIREPPVKTAAIVAAASPQREGEGRAQTTPLGTVVNEGAWRSVEEWVKKVGVDGREDEERGRAVRDGERGRRAGGSILSVDRSLSNLSRPSPPPSHNPRKSSNTTPSCHLLPEPPPNASTPATPTVHAISIRPVSSSPSLVRIRMPQRADNGPGVASPTPGAIVGMGGRQRVLRSAVGPGRPVAKVGGMHVLGMGYLRILDFLMEANV</sequence>
<dbReference type="Proteomes" id="UP000274822">
    <property type="component" value="Unassembled WGS sequence"/>
</dbReference>
<accession>A0A433QVB8</accession>
<protein>
    <submittedName>
        <fullName evidence="2">Uncharacterized protein</fullName>
    </submittedName>
</protein>
<feature type="region of interest" description="Disordered" evidence="1">
    <location>
        <begin position="1"/>
        <end position="24"/>
    </location>
</feature>
<dbReference type="AlphaFoldDB" id="A0A433QVB8"/>
<reference evidence="2 3" key="1">
    <citation type="journal article" date="2018" name="New Phytol.">
        <title>Phylogenomics of Endogonaceae and evolution of mycorrhizas within Mucoromycota.</title>
        <authorList>
            <person name="Chang Y."/>
            <person name="Desiro A."/>
            <person name="Na H."/>
            <person name="Sandor L."/>
            <person name="Lipzen A."/>
            <person name="Clum A."/>
            <person name="Barry K."/>
            <person name="Grigoriev I.V."/>
            <person name="Martin F.M."/>
            <person name="Stajich J.E."/>
            <person name="Smith M.E."/>
            <person name="Bonito G."/>
            <person name="Spatafora J.W."/>
        </authorList>
    </citation>
    <scope>NUCLEOTIDE SEQUENCE [LARGE SCALE GENOMIC DNA]</scope>
    <source>
        <strain evidence="2 3">AD002</strain>
    </source>
</reference>